<organism evidence="2 3">
    <name type="scientific">Chaetomium strumarium</name>
    <dbReference type="NCBI Taxonomy" id="1170767"/>
    <lineage>
        <taxon>Eukaryota</taxon>
        <taxon>Fungi</taxon>
        <taxon>Dikarya</taxon>
        <taxon>Ascomycota</taxon>
        <taxon>Pezizomycotina</taxon>
        <taxon>Sordariomycetes</taxon>
        <taxon>Sordariomycetidae</taxon>
        <taxon>Sordariales</taxon>
        <taxon>Chaetomiaceae</taxon>
        <taxon>Chaetomium</taxon>
    </lineage>
</organism>
<name>A0AAJ0GST6_9PEZI</name>
<evidence type="ECO:0008006" key="4">
    <source>
        <dbReference type="Google" id="ProtNLM"/>
    </source>
</evidence>
<feature type="non-terminal residue" evidence="2">
    <location>
        <position position="237"/>
    </location>
</feature>
<evidence type="ECO:0000313" key="3">
    <source>
        <dbReference type="Proteomes" id="UP001273166"/>
    </source>
</evidence>
<reference evidence="2" key="1">
    <citation type="journal article" date="2023" name="Mol. Phylogenet. Evol.">
        <title>Genome-scale phylogeny and comparative genomics of the fungal order Sordariales.</title>
        <authorList>
            <person name="Hensen N."/>
            <person name="Bonometti L."/>
            <person name="Westerberg I."/>
            <person name="Brannstrom I.O."/>
            <person name="Guillou S."/>
            <person name="Cros-Aarteil S."/>
            <person name="Calhoun S."/>
            <person name="Haridas S."/>
            <person name="Kuo A."/>
            <person name="Mondo S."/>
            <person name="Pangilinan J."/>
            <person name="Riley R."/>
            <person name="LaButti K."/>
            <person name="Andreopoulos B."/>
            <person name="Lipzen A."/>
            <person name="Chen C."/>
            <person name="Yan M."/>
            <person name="Daum C."/>
            <person name="Ng V."/>
            <person name="Clum A."/>
            <person name="Steindorff A."/>
            <person name="Ohm R.A."/>
            <person name="Martin F."/>
            <person name="Silar P."/>
            <person name="Natvig D.O."/>
            <person name="Lalanne C."/>
            <person name="Gautier V."/>
            <person name="Ament-Velasquez S.L."/>
            <person name="Kruys A."/>
            <person name="Hutchinson M.I."/>
            <person name="Powell A.J."/>
            <person name="Barry K."/>
            <person name="Miller A.N."/>
            <person name="Grigoriev I.V."/>
            <person name="Debuchy R."/>
            <person name="Gladieux P."/>
            <person name="Hiltunen Thoren M."/>
            <person name="Johannesson H."/>
        </authorList>
    </citation>
    <scope>NUCLEOTIDE SEQUENCE</scope>
    <source>
        <strain evidence="2">CBS 333.67</strain>
    </source>
</reference>
<accession>A0AAJ0GST6</accession>
<keyword evidence="3" id="KW-1185">Reference proteome</keyword>
<evidence type="ECO:0000313" key="2">
    <source>
        <dbReference type="EMBL" id="KAK3305484.1"/>
    </source>
</evidence>
<dbReference type="PANTHER" id="PTHR34587">
    <property type="entry name" value="VWFA DOMAIN-CONTAINING PROTEIN"/>
    <property type="match status" value="1"/>
</dbReference>
<protein>
    <recommendedName>
        <fullName evidence="4">Ribosomal protein s17</fullName>
    </recommendedName>
</protein>
<gene>
    <name evidence="2" type="ORF">B0T15DRAFT_369974</name>
</gene>
<sequence>MSIRWLLFLVPLALAQAQGDNQTPTLDPEVIQSGSFVDGSTSLGSDEAAQAKSLTSQNNFINFCKGKTLTDGLQRTDGSCNGIVMGEIPSIDRMISVVITKPQNGDSIESGQDFNITLQVSNLEAGAFTNAVATYYAAPQQLKGGNVVGHIHVTVQDTGANLNPTQPLDPTQFAFFKGINDAGDGRGGLSAAVTGGLPAGNYRLCTLTSAANHQPVIMPVAQRGSQDDCVRFTVTGD</sequence>
<keyword evidence="1" id="KW-0732">Signal</keyword>
<dbReference type="GeneID" id="87883022"/>
<dbReference type="PANTHER" id="PTHR34587:SF2">
    <property type="entry name" value="G-PROTEIN COUPLED RECEPTORS FAMILY 1 PROFILE DOMAIN-CONTAINING PROTEIN"/>
    <property type="match status" value="1"/>
</dbReference>
<dbReference type="AlphaFoldDB" id="A0AAJ0GST6"/>
<evidence type="ECO:0000256" key="1">
    <source>
        <dbReference type="SAM" id="SignalP"/>
    </source>
</evidence>
<dbReference type="InterPro" id="IPR053216">
    <property type="entry name" value="Appressorial_penetr-assoc"/>
</dbReference>
<feature type="chain" id="PRO_5042545626" description="Ribosomal protein s17" evidence="1">
    <location>
        <begin position="18"/>
        <end position="237"/>
    </location>
</feature>
<dbReference type="Proteomes" id="UP001273166">
    <property type="component" value="Unassembled WGS sequence"/>
</dbReference>
<proteinExistence type="predicted"/>
<comment type="caution">
    <text evidence="2">The sequence shown here is derived from an EMBL/GenBank/DDBJ whole genome shotgun (WGS) entry which is preliminary data.</text>
</comment>
<reference evidence="2" key="2">
    <citation type="submission" date="2023-06" db="EMBL/GenBank/DDBJ databases">
        <authorList>
            <consortium name="Lawrence Berkeley National Laboratory"/>
            <person name="Mondo S.J."/>
            <person name="Hensen N."/>
            <person name="Bonometti L."/>
            <person name="Westerberg I."/>
            <person name="Brannstrom I.O."/>
            <person name="Guillou S."/>
            <person name="Cros-Aarteil S."/>
            <person name="Calhoun S."/>
            <person name="Haridas S."/>
            <person name="Kuo A."/>
            <person name="Pangilinan J."/>
            <person name="Riley R."/>
            <person name="Labutti K."/>
            <person name="Andreopoulos B."/>
            <person name="Lipzen A."/>
            <person name="Chen C."/>
            <person name="Yanf M."/>
            <person name="Daum C."/>
            <person name="Ng V."/>
            <person name="Clum A."/>
            <person name="Steindorff A."/>
            <person name="Ohm R."/>
            <person name="Martin F."/>
            <person name="Silar P."/>
            <person name="Natvig D."/>
            <person name="Lalanne C."/>
            <person name="Gautier V."/>
            <person name="Ament-Velasquez S.L."/>
            <person name="Kruys A."/>
            <person name="Hutchinson M.I."/>
            <person name="Powell A.J."/>
            <person name="Barry K."/>
            <person name="Miller A.N."/>
            <person name="Grigoriev I.V."/>
            <person name="Debuchy R."/>
            <person name="Gladieux P."/>
            <person name="Thoren M.H."/>
            <person name="Johannesson H."/>
        </authorList>
    </citation>
    <scope>NUCLEOTIDE SEQUENCE</scope>
    <source>
        <strain evidence="2">CBS 333.67</strain>
    </source>
</reference>
<dbReference type="RefSeq" id="XP_062721264.1">
    <property type="nucleotide sequence ID" value="XM_062864193.1"/>
</dbReference>
<dbReference type="EMBL" id="JAUDZG010000004">
    <property type="protein sequence ID" value="KAK3305484.1"/>
    <property type="molecule type" value="Genomic_DNA"/>
</dbReference>
<feature type="signal peptide" evidence="1">
    <location>
        <begin position="1"/>
        <end position="17"/>
    </location>
</feature>